<organism evidence="2 3">
    <name type="scientific">Elysia marginata</name>
    <dbReference type="NCBI Taxonomy" id="1093978"/>
    <lineage>
        <taxon>Eukaryota</taxon>
        <taxon>Metazoa</taxon>
        <taxon>Spiralia</taxon>
        <taxon>Lophotrochozoa</taxon>
        <taxon>Mollusca</taxon>
        <taxon>Gastropoda</taxon>
        <taxon>Heterobranchia</taxon>
        <taxon>Euthyneura</taxon>
        <taxon>Panpulmonata</taxon>
        <taxon>Sacoglossa</taxon>
        <taxon>Placobranchoidea</taxon>
        <taxon>Plakobranchidae</taxon>
        <taxon>Elysia</taxon>
    </lineage>
</organism>
<sequence length="134" mass="14784">MLLFLLPQKIGVRDKRAKVLEALPSQYQPKIPNGVGGVDDEASDEDNDVEYDLCGNRIHRGGPSRTTSIPPACDAVTHRAEVYSHYEKGSYNGNRDIRYRPADTEDEESAQADSERRPLLGSLNSQANDIGIIS</sequence>
<reference evidence="2 3" key="1">
    <citation type="journal article" date="2021" name="Elife">
        <title>Chloroplast acquisition without the gene transfer in kleptoplastic sea slugs, Plakobranchus ocellatus.</title>
        <authorList>
            <person name="Maeda T."/>
            <person name="Takahashi S."/>
            <person name="Yoshida T."/>
            <person name="Shimamura S."/>
            <person name="Takaki Y."/>
            <person name="Nagai Y."/>
            <person name="Toyoda A."/>
            <person name="Suzuki Y."/>
            <person name="Arimoto A."/>
            <person name="Ishii H."/>
            <person name="Satoh N."/>
            <person name="Nishiyama T."/>
            <person name="Hasebe M."/>
            <person name="Maruyama T."/>
            <person name="Minagawa J."/>
            <person name="Obokata J."/>
            <person name="Shigenobu S."/>
        </authorList>
    </citation>
    <scope>NUCLEOTIDE SEQUENCE [LARGE SCALE GENOMIC DNA]</scope>
</reference>
<dbReference type="EMBL" id="BMAT01003466">
    <property type="protein sequence ID" value="GFS26297.1"/>
    <property type="molecule type" value="Genomic_DNA"/>
</dbReference>
<dbReference type="AlphaFoldDB" id="A0AAV4JU45"/>
<evidence type="ECO:0000256" key="1">
    <source>
        <dbReference type="SAM" id="MobiDB-lite"/>
    </source>
</evidence>
<proteinExistence type="predicted"/>
<name>A0AAV4JU45_9GAST</name>
<feature type="region of interest" description="Disordered" evidence="1">
    <location>
        <begin position="87"/>
        <end position="134"/>
    </location>
</feature>
<evidence type="ECO:0000313" key="3">
    <source>
        <dbReference type="Proteomes" id="UP000762676"/>
    </source>
</evidence>
<gene>
    <name evidence="2" type="ORF">ElyMa_001713500</name>
</gene>
<keyword evidence="3" id="KW-1185">Reference proteome</keyword>
<comment type="caution">
    <text evidence="2">The sequence shown here is derived from an EMBL/GenBank/DDBJ whole genome shotgun (WGS) entry which is preliminary data.</text>
</comment>
<accession>A0AAV4JU45</accession>
<protein>
    <submittedName>
        <fullName evidence="2">Uncharacterized protein</fullName>
    </submittedName>
</protein>
<dbReference type="Proteomes" id="UP000762676">
    <property type="component" value="Unassembled WGS sequence"/>
</dbReference>
<evidence type="ECO:0000313" key="2">
    <source>
        <dbReference type="EMBL" id="GFS26297.1"/>
    </source>
</evidence>